<reference evidence="2" key="1">
    <citation type="journal article" date="2013" name="Nature">
        <title>Draft genome of the wheat A-genome progenitor Triticum urartu.</title>
        <authorList>
            <person name="Ling H.Q."/>
            <person name="Zhao S."/>
            <person name="Liu D."/>
            <person name="Wang J."/>
            <person name="Sun H."/>
            <person name="Zhang C."/>
            <person name="Fan H."/>
            <person name="Li D."/>
            <person name="Dong L."/>
            <person name="Tao Y."/>
            <person name="Gao C."/>
            <person name="Wu H."/>
            <person name="Li Y."/>
            <person name="Cui Y."/>
            <person name="Guo X."/>
            <person name="Zheng S."/>
            <person name="Wang B."/>
            <person name="Yu K."/>
            <person name="Liang Q."/>
            <person name="Yang W."/>
            <person name="Lou X."/>
            <person name="Chen J."/>
            <person name="Feng M."/>
            <person name="Jian J."/>
            <person name="Zhang X."/>
            <person name="Luo G."/>
            <person name="Jiang Y."/>
            <person name="Liu J."/>
            <person name="Wang Z."/>
            <person name="Sha Y."/>
            <person name="Zhang B."/>
            <person name="Wu H."/>
            <person name="Tang D."/>
            <person name="Shen Q."/>
            <person name="Xue P."/>
            <person name="Zou S."/>
            <person name="Wang X."/>
            <person name="Liu X."/>
            <person name="Wang F."/>
            <person name="Yang Y."/>
            <person name="An X."/>
            <person name="Dong Z."/>
            <person name="Zhang K."/>
            <person name="Zhang X."/>
            <person name="Luo M.C."/>
            <person name="Dvorak J."/>
            <person name="Tong Y."/>
            <person name="Wang J."/>
            <person name="Yang H."/>
            <person name="Li Z."/>
            <person name="Wang D."/>
            <person name="Zhang A."/>
            <person name="Wang J."/>
        </authorList>
    </citation>
    <scope>NUCLEOTIDE SEQUENCE</scope>
</reference>
<accession>M7Z5K1</accession>
<proteinExistence type="predicted"/>
<dbReference type="AlphaFoldDB" id="M7Z5K1"/>
<gene>
    <name evidence="2" type="ORF">TRIUR3_09057</name>
</gene>
<protein>
    <submittedName>
        <fullName evidence="2">Uncharacterized protein</fullName>
    </submittedName>
</protein>
<sequence>MWSLSRASPLENPHCWTGQKSGGHIGLQRRRWLHGLVRRLHAVPVVVTEVLAALVPTSTPETAEVAHMMLEAAATAIGAKKAKKQGHRNSR</sequence>
<evidence type="ECO:0000256" key="1">
    <source>
        <dbReference type="SAM" id="MobiDB-lite"/>
    </source>
</evidence>
<evidence type="ECO:0000313" key="2">
    <source>
        <dbReference type="EMBL" id="EMS54831.1"/>
    </source>
</evidence>
<organism evidence="2">
    <name type="scientific">Triticum urartu</name>
    <name type="common">Red wild einkorn</name>
    <name type="synonym">Crithodium urartu</name>
    <dbReference type="NCBI Taxonomy" id="4572"/>
    <lineage>
        <taxon>Eukaryota</taxon>
        <taxon>Viridiplantae</taxon>
        <taxon>Streptophyta</taxon>
        <taxon>Embryophyta</taxon>
        <taxon>Tracheophyta</taxon>
        <taxon>Spermatophyta</taxon>
        <taxon>Magnoliopsida</taxon>
        <taxon>Liliopsida</taxon>
        <taxon>Poales</taxon>
        <taxon>Poaceae</taxon>
        <taxon>BOP clade</taxon>
        <taxon>Pooideae</taxon>
        <taxon>Triticodae</taxon>
        <taxon>Triticeae</taxon>
        <taxon>Triticinae</taxon>
        <taxon>Triticum</taxon>
    </lineage>
</organism>
<dbReference type="EMBL" id="KD177871">
    <property type="protein sequence ID" value="EMS54831.1"/>
    <property type="molecule type" value="Genomic_DNA"/>
</dbReference>
<feature type="region of interest" description="Disordered" evidence="1">
    <location>
        <begin position="1"/>
        <end position="24"/>
    </location>
</feature>
<name>M7Z5K1_TRIUA</name>